<dbReference type="InterPro" id="IPR028299">
    <property type="entry name" value="ClpA/B_CS2"/>
</dbReference>
<keyword evidence="2" id="KW-0934">Plastid</keyword>
<evidence type="ECO:0000256" key="8">
    <source>
        <dbReference type="PROSITE-ProRule" id="PRU01251"/>
    </source>
</evidence>
<evidence type="ECO:0000256" key="4">
    <source>
        <dbReference type="ARBA" id="ARBA00022741"/>
    </source>
</evidence>
<keyword evidence="6" id="KW-0809">Transit peptide</keyword>
<dbReference type="EMBL" id="CM035412">
    <property type="protein sequence ID" value="KAH7432053.1"/>
    <property type="molecule type" value="Genomic_DNA"/>
</dbReference>
<dbReference type="Pfam" id="PF17871">
    <property type="entry name" value="AAA_lid_9"/>
    <property type="match status" value="1"/>
</dbReference>
<evidence type="ECO:0000313" key="13">
    <source>
        <dbReference type="EMBL" id="KAH7432053.1"/>
    </source>
</evidence>
<dbReference type="AlphaFoldDB" id="A0A8T2UE36"/>
<evidence type="ECO:0000256" key="10">
    <source>
        <dbReference type="SAM" id="Coils"/>
    </source>
</evidence>
<dbReference type="CDD" id="cd19499">
    <property type="entry name" value="RecA-like_ClpB_Hsp104-like"/>
    <property type="match status" value="1"/>
</dbReference>
<dbReference type="PRINTS" id="PR00300">
    <property type="entry name" value="CLPPROTEASEA"/>
</dbReference>
<feature type="region of interest" description="Disordered" evidence="11">
    <location>
        <begin position="1"/>
        <end position="29"/>
    </location>
</feature>
<evidence type="ECO:0000256" key="5">
    <source>
        <dbReference type="ARBA" id="ARBA00022840"/>
    </source>
</evidence>
<dbReference type="InterPro" id="IPR004176">
    <property type="entry name" value="Clp_R_N"/>
</dbReference>
<keyword evidence="2" id="KW-0150">Chloroplast</keyword>
<dbReference type="SUPFAM" id="SSF81923">
    <property type="entry name" value="Double Clp-N motif"/>
    <property type="match status" value="1"/>
</dbReference>
<dbReference type="Gene3D" id="1.10.1780.10">
    <property type="entry name" value="Clp, N-terminal domain"/>
    <property type="match status" value="1"/>
</dbReference>
<keyword evidence="14" id="KW-1185">Reference proteome</keyword>
<sequence length="996" mass="111459">MASVSSSLTTVHRPPCSTSSSSAPSTSTPCVRVQIGNRYSVKAACLMQRARISLPSRKKGNLLHNFYGVRPAHNISNKQLKLSRRQERGISPQIIRCNAANISQGDFTDMAWQAVVASPEVAKESKQQIVETEHLMKALLQQRNGLARRIFAKAGVDNTALLQATDRYIQRQPKVIGDTGGSMLGRDLEALIDRTRSLKKDYGDSFISVEHLVLSFVQDKRFGQQLFKDFQISEKALTTAVNAIRGTQKVMDQDPEGKYEALDKYGKDLTEMARQGKLDPVIGRDDEIRRCIQILSRRTKNNPVLIGEPGVGKTAVSEGLAQRIVQGDVPQALMNRKLISLDMGALIAGAKYRGEFEDRLKAVLKEVTDSDGQIILFIDEIHTVVGAGATNGAMDAGNLLKPMLGRGELRCIGATTLDEYRKYIEKDPALERRFQQIYVDQPSVQDTISILRGLRERYELHHGVRISDSALVAAAILSDRYISDRFLPDKAIDLVDEAAAKLKMEITSKPTALDEIDRSVLKLEMERLSLTNDTDKASRDRLSKLEAELETLKQRQRELTDQWEHEKSVMTRIQSIKEEVDRVNVEILQAERDYDLNRAAELKYGSLMALQKQLEAAEKALDDYQSKGKPMLREEVTDNDIAEIVSKWTGIPISKLQQSEREKLLYLDVELHKRVIGQDPAVKAVAEAIQRSRAGLSDPNRPIASFMFMGPTGVGKTELAKALASYLFNTEDALVRIDMSEYMEKHAVSRLIGAPPGYVGYEEGGQLTETVRRRPYAVVLFDEIEKAHSDVFNIFLQILDDGRVTDSQGRTVTFTNTIIIMTSNIGSQYILNMDNGDGSAESRYETMKNRVMDVARSTFRPEFMNRIDEYIVFQPLDRDQISSIVKLQLERVQGRLKDKKITLKVSESAVQLLGSLGYDPNYGARPVKRVIQHHVENELAKGILRGEFKEEDTVFVDTEVSALAGGQLPQQKLIFKKLSTPESTTQDVDGIALAQN</sequence>
<evidence type="ECO:0000259" key="12">
    <source>
        <dbReference type="PROSITE" id="PS51903"/>
    </source>
</evidence>
<protein>
    <recommendedName>
        <fullName evidence="12">Clp R domain-containing protein</fullName>
    </recommendedName>
</protein>
<dbReference type="PROSITE" id="PS00870">
    <property type="entry name" value="CLPAB_1"/>
    <property type="match status" value="1"/>
</dbReference>
<dbReference type="InterPro" id="IPR027417">
    <property type="entry name" value="P-loop_NTPase"/>
</dbReference>
<dbReference type="GO" id="GO:0042026">
    <property type="term" value="P:protein refolding"/>
    <property type="evidence" value="ECO:0007669"/>
    <property type="project" value="InterPro"/>
</dbReference>
<dbReference type="OrthoDB" id="47330at2759"/>
<dbReference type="OMA" id="VSKMMQG"/>
<dbReference type="GO" id="GO:0016887">
    <property type="term" value="F:ATP hydrolysis activity"/>
    <property type="evidence" value="ECO:0007669"/>
    <property type="project" value="InterPro"/>
</dbReference>
<dbReference type="InterPro" id="IPR050130">
    <property type="entry name" value="ClpA_ClpB"/>
</dbReference>
<dbReference type="SMART" id="SM01086">
    <property type="entry name" value="ClpB_D2-small"/>
    <property type="match status" value="1"/>
</dbReference>
<proteinExistence type="inferred from homology"/>
<keyword evidence="5 9" id="KW-0067">ATP-binding</keyword>
<feature type="coiled-coil region" evidence="10">
    <location>
        <begin position="535"/>
        <end position="627"/>
    </location>
</feature>
<dbReference type="PROSITE" id="PS51903">
    <property type="entry name" value="CLP_R"/>
    <property type="match status" value="1"/>
</dbReference>
<keyword evidence="3 8" id="KW-0677">Repeat</keyword>
<dbReference type="Proteomes" id="UP000825935">
    <property type="component" value="Chromosome 7"/>
</dbReference>
<dbReference type="CDD" id="cd00009">
    <property type="entry name" value="AAA"/>
    <property type="match status" value="1"/>
</dbReference>
<evidence type="ECO:0000256" key="6">
    <source>
        <dbReference type="ARBA" id="ARBA00022946"/>
    </source>
</evidence>
<dbReference type="Pfam" id="PF00004">
    <property type="entry name" value="AAA"/>
    <property type="match status" value="1"/>
</dbReference>
<dbReference type="InterPro" id="IPR036628">
    <property type="entry name" value="Clp_N_dom_sf"/>
</dbReference>
<dbReference type="InterPro" id="IPR019489">
    <property type="entry name" value="Clp_ATPase_C"/>
</dbReference>
<keyword evidence="10" id="KW-0175">Coiled coil</keyword>
<evidence type="ECO:0000256" key="7">
    <source>
        <dbReference type="ARBA" id="ARBA00023186"/>
    </source>
</evidence>
<dbReference type="PROSITE" id="PS00871">
    <property type="entry name" value="CLPAB_2"/>
    <property type="match status" value="1"/>
</dbReference>
<dbReference type="GO" id="GO:0034605">
    <property type="term" value="P:cellular response to heat"/>
    <property type="evidence" value="ECO:0007669"/>
    <property type="project" value="TreeGrafter"/>
</dbReference>
<dbReference type="InterPro" id="IPR003593">
    <property type="entry name" value="AAA+_ATPase"/>
</dbReference>
<comment type="caution">
    <text evidence="13">The sequence shown here is derived from an EMBL/GenBank/DDBJ whole genome shotgun (WGS) entry which is preliminary data.</text>
</comment>
<dbReference type="FunFam" id="1.10.1780.10:FF:000006">
    <property type="entry name" value="Chaperone protein ClpB3, chloroplastic"/>
    <property type="match status" value="1"/>
</dbReference>
<feature type="compositionally biased region" description="Low complexity" evidence="11">
    <location>
        <begin position="14"/>
        <end position="29"/>
    </location>
</feature>
<dbReference type="FunFam" id="1.10.8.60:FF:000017">
    <property type="entry name" value="ATP-dependent chaperone ClpB"/>
    <property type="match status" value="1"/>
</dbReference>
<dbReference type="Gene3D" id="3.40.50.300">
    <property type="entry name" value="P-loop containing nucleotide triphosphate hydrolases"/>
    <property type="match status" value="3"/>
</dbReference>
<name>A0A8T2UE36_CERRI</name>
<evidence type="ECO:0000256" key="11">
    <source>
        <dbReference type="SAM" id="MobiDB-lite"/>
    </source>
</evidence>
<evidence type="ECO:0000256" key="1">
    <source>
        <dbReference type="ARBA" id="ARBA00008675"/>
    </source>
</evidence>
<dbReference type="FunFam" id="3.40.50.300:FF:000025">
    <property type="entry name" value="ATP-dependent Clp protease subunit"/>
    <property type="match status" value="1"/>
</dbReference>
<evidence type="ECO:0000256" key="9">
    <source>
        <dbReference type="RuleBase" id="RU004432"/>
    </source>
</evidence>
<dbReference type="InterPro" id="IPR001270">
    <property type="entry name" value="ClpA/B"/>
</dbReference>
<dbReference type="Gene3D" id="1.10.8.60">
    <property type="match status" value="1"/>
</dbReference>
<organism evidence="13 14">
    <name type="scientific">Ceratopteris richardii</name>
    <name type="common">Triangle waterfern</name>
    <dbReference type="NCBI Taxonomy" id="49495"/>
    <lineage>
        <taxon>Eukaryota</taxon>
        <taxon>Viridiplantae</taxon>
        <taxon>Streptophyta</taxon>
        <taxon>Embryophyta</taxon>
        <taxon>Tracheophyta</taxon>
        <taxon>Polypodiopsida</taxon>
        <taxon>Polypodiidae</taxon>
        <taxon>Polypodiales</taxon>
        <taxon>Pteridineae</taxon>
        <taxon>Pteridaceae</taxon>
        <taxon>Parkerioideae</taxon>
        <taxon>Ceratopteris</taxon>
    </lineage>
</organism>
<dbReference type="PANTHER" id="PTHR11638:SF18">
    <property type="entry name" value="HEAT SHOCK PROTEIN 104"/>
    <property type="match status" value="1"/>
</dbReference>
<dbReference type="FunFam" id="3.40.50.300:FF:000010">
    <property type="entry name" value="Chaperone clpB 1, putative"/>
    <property type="match status" value="1"/>
</dbReference>
<dbReference type="InterPro" id="IPR018368">
    <property type="entry name" value="ClpA/B_CS1"/>
</dbReference>
<dbReference type="Pfam" id="PF07724">
    <property type="entry name" value="AAA_2"/>
    <property type="match status" value="1"/>
</dbReference>
<dbReference type="InterPro" id="IPR041546">
    <property type="entry name" value="ClpA/ClpB_AAA_lid"/>
</dbReference>
<evidence type="ECO:0000256" key="2">
    <source>
        <dbReference type="ARBA" id="ARBA00022528"/>
    </source>
</evidence>
<dbReference type="SUPFAM" id="SSF52540">
    <property type="entry name" value="P-loop containing nucleoside triphosphate hydrolases"/>
    <property type="match status" value="2"/>
</dbReference>
<dbReference type="SMART" id="SM00382">
    <property type="entry name" value="AAA"/>
    <property type="match status" value="2"/>
</dbReference>
<dbReference type="PANTHER" id="PTHR11638">
    <property type="entry name" value="ATP-DEPENDENT CLP PROTEASE"/>
    <property type="match status" value="1"/>
</dbReference>
<dbReference type="Pfam" id="PF02861">
    <property type="entry name" value="Clp_N"/>
    <property type="match status" value="1"/>
</dbReference>
<dbReference type="InterPro" id="IPR017730">
    <property type="entry name" value="Chaperonin_ClpB"/>
</dbReference>
<dbReference type="GO" id="GO:0005737">
    <property type="term" value="C:cytoplasm"/>
    <property type="evidence" value="ECO:0007669"/>
    <property type="project" value="InterPro"/>
</dbReference>
<gene>
    <name evidence="13" type="ORF">KP509_07G005700</name>
</gene>
<keyword evidence="7 9" id="KW-0143">Chaperone</keyword>
<reference evidence="13" key="1">
    <citation type="submission" date="2021-08" db="EMBL/GenBank/DDBJ databases">
        <title>WGS assembly of Ceratopteris richardii.</title>
        <authorList>
            <person name="Marchant D.B."/>
            <person name="Chen G."/>
            <person name="Jenkins J."/>
            <person name="Shu S."/>
            <person name="Leebens-Mack J."/>
            <person name="Grimwood J."/>
            <person name="Schmutz J."/>
            <person name="Soltis P."/>
            <person name="Soltis D."/>
            <person name="Chen Z.-H."/>
        </authorList>
    </citation>
    <scope>NUCLEOTIDE SEQUENCE</scope>
    <source>
        <strain evidence="13">Whitten #5841</strain>
        <tissue evidence="13">Leaf</tissue>
    </source>
</reference>
<evidence type="ECO:0000256" key="3">
    <source>
        <dbReference type="ARBA" id="ARBA00022737"/>
    </source>
</evidence>
<evidence type="ECO:0000313" key="14">
    <source>
        <dbReference type="Proteomes" id="UP000825935"/>
    </source>
</evidence>
<accession>A0A8T2UE36</accession>
<feature type="compositionally biased region" description="Polar residues" evidence="11">
    <location>
        <begin position="1"/>
        <end position="10"/>
    </location>
</feature>
<keyword evidence="4 9" id="KW-0547">Nucleotide-binding</keyword>
<dbReference type="GO" id="GO:0005524">
    <property type="term" value="F:ATP binding"/>
    <property type="evidence" value="ECO:0007669"/>
    <property type="project" value="UniProtKB-KW"/>
</dbReference>
<dbReference type="Pfam" id="PF10431">
    <property type="entry name" value="ClpB_D2-small"/>
    <property type="match status" value="1"/>
</dbReference>
<dbReference type="NCBIfam" id="TIGR03346">
    <property type="entry name" value="chaperone_ClpB"/>
    <property type="match status" value="1"/>
</dbReference>
<dbReference type="InterPro" id="IPR003959">
    <property type="entry name" value="ATPase_AAA_core"/>
</dbReference>
<comment type="similarity">
    <text evidence="1 9">Belongs to the ClpA/ClpB family.</text>
</comment>
<feature type="domain" description="Clp R" evidence="12">
    <location>
        <begin position="102"/>
        <end position="247"/>
    </location>
</feature>
<dbReference type="FunFam" id="3.40.50.300:FF:000120">
    <property type="entry name" value="ATP-dependent chaperone ClpB"/>
    <property type="match status" value="1"/>
</dbReference>